<sequence>MIDSHAHLSAEQFDSDRTEVIARSRDAGVSWIEIGTTLEDSRKALEFPHASVGVHPNDIEGLTDADWDELGALASHEHCHAIGEVGLDFSREGKLEDQEAVLKRFIALAQQKNLPMIFHVRSAATGVEEADAHQELIRILRDYSNTNRPRGVIHTFSGSLAQAQEYIALGMMISFSGVITFKNAGELPEIAKTIPLENILVETDCPFLTPEPFRGKRNEPMYVKYAIQKIADLRGVSFREIEQATEHAAKRLFGI</sequence>
<evidence type="ECO:0000256" key="1">
    <source>
        <dbReference type="ARBA" id="ARBA00022723"/>
    </source>
</evidence>
<dbReference type="Pfam" id="PF01026">
    <property type="entry name" value="TatD_DNase"/>
    <property type="match status" value="1"/>
</dbReference>
<dbReference type="InterPro" id="IPR001130">
    <property type="entry name" value="TatD-like"/>
</dbReference>
<feature type="binding site" evidence="3">
    <location>
        <position position="204"/>
    </location>
    <ligand>
        <name>a divalent metal cation</name>
        <dbReference type="ChEBI" id="CHEBI:60240"/>
        <label>1</label>
    </ligand>
</feature>
<feature type="binding site" evidence="3">
    <location>
        <position position="5"/>
    </location>
    <ligand>
        <name>a divalent metal cation</name>
        <dbReference type="ChEBI" id="CHEBI:60240"/>
        <label>1</label>
    </ligand>
</feature>
<dbReference type="GO" id="GO:0016788">
    <property type="term" value="F:hydrolase activity, acting on ester bonds"/>
    <property type="evidence" value="ECO:0007669"/>
    <property type="project" value="InterPro"/>
</dbReference>
<dbReference type="PANTHER" id="PTHR46124">
    <property type="entry name" value="D-AMINOACYL-TRNA DEACYLASE"/>
    <property type="match status" value="1"/>
</dbReference>
<dbReference type="InterPro" id="IPR015991">
    <property type="entry name" value="TatD/YcfH-like"/>
</dbReference>
<protein>
    <recommendedName>
        <fullName evidence="6">Hydrolase TatD</fullName>
    </recommendedName>
</protein>
<proteinExistence type="predicted"/>
<accession>A0A1G1X1H7</accession>
<dbReference type="GO" id="GO:0004536">
    <property type="term" value="F:DNA nuclease activity"/>
    <property type="evidence" value="ECO:0007669"/>
    <property type="project" value="InterPro"/>
</dbReference>
<feature type="binding site" evidence="3">
    <location>
        <position position="119"/>
    </location>
    <ligand>
        <name>a divalent metal cation</name>
        <dbReference type="ChEBI" id="CHEBI:60240"/>
        <label>2</label>
    </ligand>
</feature>
<keyword evidence="2" id="KW-0378">Hydrolase</keyword>
<organism evidence="4 5">
    <name type="scientific">Candidatus Andersenbacteria bacterium RIFCSPHIGHO2_12_FULL_45_11</name>
    <dbReference type="NCBI Taxonomy" id="1797281"/>
    <lineage>
        <taxon>Bacteria</taxon>
        <taxon>Candidatus Anderseniibacteriota</taxon>
    </lineage>
</organism>
<dbReference type="FunFam" id="3.20.20.140:FF:000005">
    <property type="entry name" value="TatD family hydrolase"/>
    <property type="match status" value="1"/>
</dbReference>
<evidence type="ECO:0000256" key="2">
    <source>
        <dbReference type="ARBA" id="ARBA00022801"/>
    </source>
</evidence>
<gene>
    <name evidence="4" type="ORF">A3D99_03840</name>
</gene>
<dbReference type="NCBIfam" id="TIGR00010">
    <property type="entry name" value="YchF/TatD family DNA exonuclease"/>
    <property type="match status" value="1"/>
</dbReference>
<dbReference type="InterPro" id="IPR032466">
    <property type="entry name" value="Metal_Hydrolase"/>
</dbReference>
<dbReference type="EMBL" id="MHHR01000028">
    <property type="protein sequence ID" value="OGY33651.1"/>
    <property type="molecule type" value="Genomic_DNA"/>
</dbReference>
<dbReference type="Gene3D" id="3.20.20.140">
    <property type="entry name" value="Metal-dependent hydrolases"/>
    <property type="match status" value="1"/>
</dbReference>
<name>A0A1G1X1H7_9BACT</name>
<dbReference type="CDD" id="cd01310">
    <property type="entry name" value="TatD_DNAse"/>
    <property type="match status" value="1"/>
</dbReference>
<reference evidence="4 5" key="1">
    <citation type="journal article" date="2016" name="Nat. Commun.">
        <title>Thousands of microbial genomes shed light on interconnected biogeochemical processes in an aquifer system.</title>
        <authorList>
            <person name="Anantharaman K."/>
            <person name="Brown C.T."/>
            <person name="Hug L.A."/>
            <person name="Sharon I."/>
            <person name="Castelle C.J."/>
            <person name="Probst A.J."/>
            <person name="Thomas B.C."/>
            <person name="Singh A."/>
            <person name="Wilkins M.J."/>
            <person name="Karaoz U."/>
            <person name="Brodie E.L."/>
            <person name="Williams K.H."/>
            <person name="Hubbard S.S."/>
            <person name="Banfield J.F."/>
        </authorList>
    </citation>
    <scope>NUCLEOTIDE SEQUENCE [LARGE SCALE GENOMIC DNA]</scope>
</reference>
<feature type="binding site" evidence="3">
    <location>
        <position position="7"/>
    </location>
    <ligand>
        <name>a divalent metal cation</name>
        <dbReference type="ChEBI" id="CHEBI:60240"/>
        <label>1</label>
    </ligand>
</feature>
<evidence type="ECO:0008006" key="6">
    <source>
        <dbReference type="Google" id="ProtNLM"/>
    </source>
</evidence>
<evidence type="ECO:0000313" key="5">
    <source>
        <dbReference type="Proteomes" id="UP000177528"/>
    </source>
</evidence>
<dbReference type="Proteomes" id="UP000177528">
    <property type="component" value="Unassembled WGS sequence"/>
</dbReference>
<evidence type="ECO:0000256" key="3">
    <source>
        <dbReference type="PIRSR" id="PIRSR005902-1"/>
    </source>
</evidence>
<dbReference type="SUPFAM" id="SSF51556">
    <property type="entry name" value="Metallo-dependent hydrolases"/>
    <property type="match status" value="1"/>
</dbReference>
<feature type="binding site" evidence="3">
    <location>
        <position position="154"/>
    </location>
    <ligand>
        <name>a divalent metal cation</name>
        <dbReference type="ChEBI" id="CHEBI:60240"/>
        <label>2</label>
    </ligand>
</feature>
<dbReference type="PIRSF" id="PIRSF005902">
    <property type="entry name" value="DNase_TatD"/>
    <property type="match status" value="1"/>
</dbReference>
<evidence type="ECO:0000313" key="4">
    <source>
        <dbReference type="EMBL" id="OGY33651.1"/>
    </source>
</evidence>
<dbReference type="GO" id="GO:0046872">
    <property type="term" value="F:metal ion binding"/>
    <property type="evidence" value="ECO:0007669"/>
    <property type="project" value="UniProtKB-KW"/>
</dbReference>
<comment type="caution">
    <text evidence="4">The sequence shown here is derived from an EMBL/GenBank/DDBJ whole genome shotgun (WGS) entry which is preliminary data.</text>
</comment>
<dbReference type="AlphaFoldDB" id="A0A1G1X1H7"/>
<dbReference type="GO" id="GO:0005829">
    <property type="term" value="C:cytosol"/>
    <property type="evidence" value="ECO:0007669"/>
    <property type="project" value="TreeGrafter"/>
</dbReference>
<keyword evidence="1 3" id="KW-0479">Metal-binding</keyword>
<feature type="binding site" evidence="3">
    <location>
        <position position="84"/>
    </location>
    <ligand>
        <name>a divalent metal cation</name>
        <dbReference type="ChEBI" id="CHEBI:60240"/>
        <label>1</label>
    </ligand>
</feature>
<dbReference type="PANTHER" id="PTHR46124:SF2">
    <property type="entry name" value="D-AMINOACYL-TRNA DEACYLASE"/>
    <property type="match status" value="1"/>
</dbReference>